<dbReference type="GO" id="GO:0019354">
    <property type="term" value="P:siroheme biosynthetic process"/>
    <property type="evidence" value="ECO:0007669"/>
    <property type="project" value="UniProtKB-UniPathway"/>
</dbReference>
<keyword evidence="5 10" id="KW-0808">Transferase</keyword>
<comment type="caution">
    <text evidence="14">The sequence shown here is derived from an EMBL/GenBank/DDBJ whole genome shotgun (WGS) entry which is preliminary data.</text>
</comment>
<evidence type="ECO:0000256" key="4">
    <source>
        <dbReference type="ARBA" id="ARBA00022603"/>
    </source>
</evidence>
<comment type="pathway">
    <text evidence="9">Cofactor biosynthesis; adenosylcobalamin biosynthesis; precorrin-2 from uroporphyrinogen III: step 1/1.</text>
</comment>
<dbReference type="PANTHER" id="PTHR45790">
    <property type="entry name" value="SIROHEME SYNTHASE-RELATED"/>
    <property type="match status" value="1"/>
</dbReference>
<evidence type="ECO:0000256" key="5">
    <source>
        <dbReference type="ARBA" id="ARBA00022679"/>
    </source>
</evidence>
<feature type="domain" description="Tetrapyrrole methylase" evidence="12">
    <location>
        <begin position="34"/>
        <end position="247"/>
    </location>
</feature>
<evidence type="ECO:0000256" key="6">
    <source>
        <dbReference type="ARBA" id="ARBA00022691"/>
    </source>
</evidence>
<dbReference type="AlphaFoldDB" id="A0A017T8M8"/>
<sequence length="567" mass="58789">MATEQETDAPVNDARTPSTPRTPRTPGAARAGVVYLVGAGPGDPGLLTVRASELLASAEVVLHDELVHPALLDAVGSDAEVRHVGKRGHDRVAKDAKQAEIDAELVALARAGRSVVRLKGGDPFLFGRGSEEAEALARAGLPFEIVPGVCSPLGAAAYAGISLTHRDLASSVTMVSALSRAGAAYDWSELASVRGTICVLMGMHAIDTVVAGLLGPGRCAPDAPVAVIQWGTRAAQRVVTGTLAEIAGLVRAAGLGSPGLIVVGRVVSLRETLRWFDARPLFGKRVLVTRPKRQAGSTSRLVRLRGGEAVELPTIVIGPSPDPARMAAAAEAVGKYDLVAFTSDNGVDRFFAELGRLGGDARAFRDARVAAIGTGTAAALAARGVRADIVPGAFVGEALAQAILEDPVLAAKREAWRAQEAERVQGGERAQEAERAAPVRVLIPRALLAREVLPERLREAGCEVDVVPVYETFPAPVEQREALLRALEAREIDVVLLTSSSTATSLCDLLGARAVALLAPVLVASIGPVTTASAEKRGLTVGVTATVSTVAGLIEAVERHLAAALPD</sequence>
<comment type="similarity">
    <text evidence="1 10">Belongs to the precorrin methyltransferase family.</text>
</comment>
<dbReference type="CDD" id="cd11642">
    <property type="entry name" value="SUMT"/>
    <property type="match status" value="1"/>
</dbReference>
<dbReference type="InterPro" id="IPR006366">
    <property type="entry name" value="CobA/CysG_C"/>
</dbReference>
<dbReference type="PROSITE" id="PS00839">
    <property type="entry name" value="SUMT_1"/>
    <property type="match status" value="1"/>
</dbReference>
<dbReference type="CDD" id="cd06578">
    <property type="entry name" value="HemD"/>
    <property type="match status" value="1"/>
</dbReference>
<evidence type="ECO:0000256" key="10">
    <source>
        <dbReference type="RuleBase" id="RU003960"/>
    </source>
</evidence>
<dbReference type="EC" id="2.1.1.107" evidence="2"/>
<evidence type="ECO:0000256" key="9">
    <source>
        <dbReference type="ARBA" id="ARBA00060548"/>
    </source>
</evidence>
<evidence type="ECO:0000256" key="2">
    <source>
        <dbReference type="ARBA" id="ARBA00012162"/>
    </source>
</evidence>
<dbReference type="Pfam" id="PF02602">
    <property type="entry name" value="HEM4"/>
    <property type="match status" value="2"/>
</dbReference>
<evidence type="ECO:0000256" key="8">
    <source>
        <dbReference type="ARBA" id="ARBA00025705"/>
    </source>
</evidence>
<dbReference type="InterPro" id="IPR014777">
    <property type="entry name" value="4pyrrole_Mease_sub1"/>
</dbReference>
<dbReference type="NCBIfam" id="NF004790">
    <property type="entry name" value="PRK06136.1"/>
    <property type="match status" value="1"/>
</dbReference>
<evidence type="ECO:0000259" key="12">
    <source>
        <dbReference type="Pfam" id="PF00590"/>
    </source>
</evidence>
<dbReference type="Gene3D" id="3.30.950.10">
    <property type="entry name" value="Methyltransferase, Cobalt-precorrin-4 Transmethylase, Domain 2"/>
    <property type="match status" value="1"/>
</dbReference>
<keyword evidence="7" id="KW-0627">Porphyrin biosynthesis</keyword>
<evidence type="ECO:0000256" key="7">
    <source>
        <dbReference type="ARBA" id="ARBA00023244"/>
    </source>
</evidence>
<dbReference type="STRING" id="1192034.CAP_3117"/>
<dbReference type="SUPFAM" id="SSF53790">
    <property type="entry name" value="Tetrapyrrole methylase"/>
    <property type="match status" value="1"/>
</dbReference>
<reference evidence="14 15" key="1">
    <citation type="submission" date="2013-05" db="EMBL/GenBank/DDBJ databases">
        <title>Genome assembly of Chondromyces apiculatus DSM 436.</title>
        <authorList>
            <person name="Sharma G."/>
            <person name="Khatri I."/>
            <person name="Kaur C."/>
            <person name="Mayilraj S."/>
            <person name="Subramanian S."/>
        </authorList>
    </citation>
    <scope>NUCLEOTIDE SEQUENCE [LARGE SCALE GENOMIC DNA]</scope>
    <source>
        <strain evidence="14 15">DSM 436</strain>
    </source>
</reference>
<dbReference type="Gene3D" id="3.40.50.10090">
    <property type="match status" value="2"/>
</dbReference>
<comment type="pathway">
    <text evidence="8">Porphyrin-containing compound metabolism; siroheme biosynthesis; precorrin-2 from uroporphyrinogen III: step 1/1.</text>
</comment>
<dbReference type="InterPro" id="IPR036108">
    <property type="entry name" value="4pyrrol_syn_uPrphyn_synt_sf"/>
</dbReference>
<dbReference type="UniPathway" id="UPA00262">
    <property type="reaction ID" value="UER00211"/>
</dbReference>
<feature type="region of interest" description="Disordered" evidence="11">
    <location>
        <begin position="1"/>
        <end position="27"/>
    </location>
</feature>
<keyword evidence="4 10" id="KW-0489">Methyltransferase</keyword>
<dbReference type="GO" id="GO:0004852">
    <property type="term" value="F:uroporphyrinogen-III synthase activity"/>
    <property type="evidence" value="ECO:0007669"/>
    <property type="project" value="InterPro"/>
</dbReference>
<feature type="domain" description="Tetrapyrrole biosynthesis uroporphyrinogen III synthase" evidence="13">
    <location>
        <begin position="298"/>
        <end position="406"/>
    </location>
</feature>
<dbReference type="SUPFAM" id="SSF69618">
    <property type="entry name" value="HemD-like"/>
    <property type="match status" value="1"/>
</dbReference>
<dbReference type="PANTHER" id="PTHR45790:SF3">
    <property type="entry name" value="S-ADENOSYL-L-METHIONINE-DEPENDENT UROPORPHYRINOGEN III METHYLTRANSFERASE, CHLOROPLASTIC"/>
    <property type="match status" value="1"/>
</dbReference>
<evidence type="ECO:0000313" key="14">
    <source>
        <dbReference type="EMBL" id="EYF05569.1"/>
    </source>
</evidence>
<dbReference type="Pfam" id="PF00590">
    <property type="entry name" value="TP_methylase"/>
    <property type="match status" value="1"/>
</dbReference>
<keyword evidence="15" id="KW-1185">Reference proteome</keyword>
<dbReference type="FunFam" id="3.30.950.10:FF:000001">
    <property type="entry name" value="Siroheme synthase"/>
    <property type="match status" value="1"/>
</dbReference>
<dbReference type="OrthoDB" id="9815856at2"/>
<accession>A0A017T8M8</accession>
<dbReference type="InterPro" id="IPR014776">
    <property type="entry name" value="4pyrrole_Mease_sub2"/>
</dbReference>
<keyword evidence="3" id="KW-0169">Cobalamin biosynthesis</keyword>
<dbReference type="GO" id="GO:0009236">
    <property type="term" value="P:cobalamin biosynthetic process"/>
    <property type="evidence" value="ECO:0007669"/>
    <property type="project" value="UniProtKB-KW"/>
</dbReference>
<name>A0A017T8M8_9BACT</name>
<dbReference type="FunFam" id="3.40.1010.10:FF:000001">
    <property type="entry name" value="Siroheme synthase"/>
    <property type="match status" value="1"/>
</dbReference>
<gene>
    <name evidence="14" type="ORF">CAP_3117</name>
</gene>
<dbReference type="InterPro" id="IPR003043">
    <property type="entry name" value="Uropor_MeTrfase_CS"/>
</dbReference>
<evidence type="ECO:0000259" key="13">
    <source>
        <dbReference type="Pfam" id="PF02602"/>
    </source>
</evidence>
<evidence type="ECO:0000256" key="11">
    <source>
        <dbReference type="SAM" id="MobiDB-lite"/>
    </source>
</evidence>
<dbReference type="Proteomes" id="UP000019678">
    <property type="component" value="Unassembled WGS sequence"/>
</dbReference>
<dbReference type="PROSITE" id="PS00840">
    <property type="entry name" value="SUMT_2"/>
    <property type="match status" value="1"/>
</dbReference>
<dbReference type="InterPro" id="IPR035996">
    <property type="entry name" value="4pyrrol_Methylase_sf"/>
</dbReference>
<keyword evidence="6" id="KW-0949">S-adenosyl-L-methionine</keyword>
<dbReference type="Gene3D" id="3.40.1010.10">
    <property type="entry name" value="Cobalt-precorrin-4 Transmethylase, Domain 1"/>
    <property type="match status" value="1"/>
</dbReference>
<dbReference type="InterPro" id="IPR000878">
    <property type="entry name" value="4pyrrol_Mease"/>
</dbReference>
<organism evidence="14 15">
    <name type="scientific">Chondromyces apiculatus DSM 436</name>
    <dbReference type="NCBI Taxonomy" id="1192034"/>
    <lineage>
        <taxon>Bacteria</taxon>
        <taxon>Pseudomonadati</taxon>
        <taxon>Myxococcota</taxon>
        <taxon>Polyangia</taxon>
        <taxon>Polyangiales</taxon>
        <taxon>Polyangiaceae</taxon>
        <taxon>Chondromyces</taxon>
    </lineage>
</organism>
<dbReference type="NCBIfam" id="TIGR01469">
    <property type="entry name" value="cobA_cysG_Cterm"/>
    <property type="match status" value="1"/>
</dbReference>
<dbReference type="GO" id="GO:0004851">
    <property type="term" value="F:uroporphyrin-III C-methyltransferase activity"/>
    <property type="evidence" value="ECO:0007669"/>
    <property type="project" value="UniProtKB-EC"/>
</dbReference>
<proteinExistence type="inferred from homology"/>
<evidence type="ECO:0000256" key="3">
    <source>
        <dbReference type="ARBA" id="ARBA00022573"/>
    </source>
</evidence>
<evidence type="ECO:0000256" key="1">
    <source>
        <dbReference type="ARBA" id="ARBA00005879"/>
    </source>
</evidence>
<evidence type="ECO:0000313" key="15">
    <source>
        <dbReference type="Proteomes" id="UP000019678"/>
    </source>
</evidence>
<dbReference type="eggNOG" id="COG0007">
    <property type="taxonomic scope" value="Bacteria"/>
</dbReference>
<feature type="compositionally biased region" description="Low complexity" evidence="11">
    <location>
        <begin position="14"/>
        <end position="27"/>
    </location>
</feature>
<protein>
    <recommendedName>
        <fullName evidence="2">uroporphyrinogen-III C-methyltransferase</fullName>
        <ecNumber evidence="2">2.1.1.107</ecNumber>
    </recommendedName>
</protein>
<feature type="domain" description="Tetrapyrrole biosynthesis uroporphyrinogen III synthase" evidence="13">
    <location>
        <begin position="436"/>
        <end position="555"/>
    </location>
</feature>
<dbReference type="EMBL" id="ASRX01000022">
    <property type="protein sequence ID" value="EYF05569.1"/>
    <property type="molecule type" value="Genomic_DNA"/>
</dbReference>
<dbReference type="InterPro" id="IPR050161">
    <property type="entry name" value="Siro_Cobalamin_biosynth"/>
</dbReference>
<dbReference type="eggNOG" id="COG1587">
    <property type="taxonomic scope" value="Bacteria"/>
</dbReference>
<dbReference type="GO" id="GO:0032259">
    <property type="term" value="P:methylation"/>
    <property type="evidence" value="ECO:0007669"/>
    <property type="project" value="UniProtKB-KW"/>
</dbReference>
<dbReference type="InterPro" id="IPR003754">
    <property type="entry name" value="4pyrrol_synth_uPrphyn_synth"/>
</dbReference>